<comment type="caution">
    <text evidence="5">The sequence shown here is derived from an EMBL/GenBank/DDBJ whole genome shotgun (WGS) entry which is preliminary data.</text>
</comment>
<evidence type="ECO:0000256" key="2">
    <source>
        <dbReference type="ARBA" id="ARBA00023043"/>
    </source>
</evidence>
<dbReference type="Pfam" id="PF12796">
    <property type="entry name" value="Ank_2"/>
    <property type="match status" value="1"/>
</dbReference>
<feature type="repeat" description="ANK" evidence="3">
    <location>
        <begin position="79"/>
        <end position="111"/>
    </location>
</feature>
<evidence type="ECO:0000313" key="5">
    <source>
        <dbReference type="EMBL" id="CAF3809702.1"/>
    </source>
</evidence>
<dbReference type="PROSITE" id="PS50088">
    <property type="entry name" value="ANK_REPEAT"/>
    <property type="match status" value="1"/>
</dbReference>
<dbReference type="SUPFAM" id="SSF48403">
    <property type="entry name" value="Ankyrin repeat"/>
    <property type="match status" value="1"/>
</dbReference>
<evidence type="ECO:0000313" key="4">
    <source>
        <dbReference type="EMBL" id="CAF1332470.1"/>
    </source>
</evidence>
<protein>
    <submittedName>
        <fullName evidence="5">Uncharacterized protein</fullName>
    </submittedName>
</protein>
<gene>
    <name evidence="5" type="ORF">JBS370_LOCUS15791</name>
    <name evidence="4" type="ORF">ZHD862_LOCUS29602</name>
</gene>
<dbReference type="PANTHER" id="PTHR24198">
    <property type="entry name" value="ANKYRIN REPEAT AND PROTEIN KINASE DOMAIN-CONTAINING PROTEIN"/>
    <property type="match status" value="1"/>
</dbReference>
<dbReference type="EMBL" id="CAJOBD010001536">
    <property type="protein sequence ID" value="CAF3809702.1"/>
    <property type="molecule type" value="Genomic_DNA"/>
</dbReference>
<keyword evidence="1" id="KW-0677">Repeat</keyword>
<keyword evidence="2 3" id="KW-0040">ANK repeat</keyword>
<dbReference type="Gene3D" id="1.25.40.20">
    <property type="entry name" value="Ankyrin repeat-containing domain"/>
    <property type="match status" value="1"/>
</dbReference>
<dbReference type="Proteomes" id="UP000663864">
    <property type="component" value="Unassembled WGS sequence"/>
</dbReference>
<proteinExistence type="predicted"/>
<evidence type="ECO:0000313" key="6">
    <source>
        <dbReference type="Proteomes" id="UP000663836"/>
    </source>
</evidence>
<dbReference type="PROSITE" id="PS50297">
    <property type="entry name" value="ANK_REP_REGION"/>
    <property type="match status" value="1"/>
</dbReference>
<accession>A0A819BY60</accession>
<dbReference type="EMBL" id="CAJNOT010002636">
    <property type="protein sequence ID" value="CAF1332470.1"/>
    <property type="molecule type" value="Genomic_DNA"/>
</dbReference>
<organism evidence="5 6">
    <name type="scientific">Rotaria sordida</name>
    <dbReference type="NCBI Taxonomy" id="392033"/>
    <lineage>
        <taxon>Eukaryota</taxon>
        <taxon>Metazoa</taxon>
        <taxon>Spiralia</taxon>
        <taxon>Gnathifera</taxon>
        <taxon>Rotifera</taxon>
        <taxon>Eurotatoria</taxon>
        <taxon>Bdelloidea</taxon>
        <taxon>Philodinida</taxon>
        <taxon>Philodinidae</taxon>
        <taxon>Rotaria</taxon>
    </lineage>
</organism>
<dbReference type="InterPro" id="IPR036770">
    <property type="entry name" value="Ankyrin_rpt-contain_sf"/>
</dbReference>
<dbReference type="PRINTS" id="PR01415">
    <property type="entry name" value="ANKYRIN"/>
</dbReference>
<sequence length="249" mass="29120">MANNTDLLHAAECGLLSVVKKLLSNDKSLIRSCRHQDRRNHAFNFESSAIHYASRSGHINIVKYLLEQDPTIVNDHDRENWTALHYACYNGHINIVKLLLNHNANVNIKDKYLSQTPIQFAMYRQFHDIVYLLDPHIKWTHENVDDESKARNIPVFRKKSNLFLGRYILNDNHIKQIESFRNNLQSNDIELRKVQDVELSNFLVRIILTHDFTKHINKTIELSSEADDDPFLRSSSTSAYEHILVFKDE</sequence>
<dbReference type="PANTHER" id="PTHR24198:SF165">
    <property type="entry name" value="ANKYRIN REPEAT-CONTAINING PROTEIN-RELATED"/>
    <property type="match status" value="1"/>
</dbReference>
<evidence type="ECO:0000256" key="3">
    <source>
        <dbReference type="PROSITE-ProRule" id="PRU00023"/>
    </source>
</evidence>
<evidence type="ECO:0000256" key="1">
    <source>
        <dbReference type="ARBA" id="ARBA00022737"/>
    </source>
</evidence>
<name>A0A819BY60_9BILA</name>
<reference evidence="5" key="1">
    <citation type="submission" date="2021-02" db="EMBL/GenBank/DDBJ databases">
        <authorList>
            <person name="Nowell W R."/>
        </authorList>
    </citation>
    <scope>NUCLEOTIDE SEQUENCE</scope>
</reference>
<dbReference type="InterPro" id="IPR002110">
    <property type="entry name" value="Ankyrin_rpt"/>
</dbReference>
<dbReference type="AlphaFoldDB" id="A0A819BY60"/>
<dbReference type="SMART" id="SM00248">
    <property type="entry name" value="ANK"/>
    <property type="match status" value="4"/>
</dbReference>
<dbReference type="Proteomes" id="UP000663836">
    <property type="component" value="Unassembled WGS sequence"/>
</dbReference>